<dbReference type="CDD" id="cd17990">
    <property type="entry name" value="DEXHc_HrpB"/>
    <property type="match status" value="1"/>
</dbReference>
<dbReference type="PANTHER" id="PTHR43519:SF1">
    <property type="entry name" value="ATP-DEPENDENT RNA HELICASE HRPB"/>
    <property type="match status" value="1"/>
</dbReference>
<dbReference type="InterPro" id="IPR001650">
    <property type="entry name" value="Helicase_C-like"/>
</dbReference>
<dbReference type="InterPro" id="IPR056329">
    <property type="entry name" value="CON_HrpB"/>
</dbReference>
<dbReference type="SUPFAM" id="SSF52540">
    <property type="entry name" value="P-loop containing nucleoside triphosphate hydrolases"/>
    <property type="match status" value="1"/>
</dbReference>
<proteinExistence type="predicted"/>
<dbReference type="Pfam" id="PF04408">
    <property type="entry name" value="WHD_HA2"/>
    <property type="match status" value="1"/>
</dbReference>
<evidence type="ECO:0000256" key="5">
    <source>
        <dbReference type="SAM" id="MobiDB-lite"/>
    </source>
</evidence>
<dbReference type="Pfam" id="PF00271">
    <property type="entry name" value="Helicase_C"/>
    <property type="match status" value="1"/>
</dbReference>
<dbReference type="OrthoDB" id="9805617at2"/>
<dbReference type="Pfam" id="PF24473">
    <property type="entry name" value="CON_HrpB"/>
    <property type="match status" value="1"/>
</dbReference>
<reference evidence="8 9" key="1">
    <citation type="journal article" date="2014" name="Proc. Natl. Acad. Sci. U.S.A.">
        <title>Functional type 2 photosynthetic reaction centers found in the rare bacterial phylum Gemmatimonadetes.</title>
        <authorList>
            <person name="Zeng Y."/>
            <person name="Feng F."/>
            <person name="Medova H."/>
            <person name="Dean J."/>
            <person name="Koblizek M."/>
        </authorList>
    </citation>
    <scope>NUCLEOTIDE SEQUENCE [LARGE SCALE GENOMIC DNA]</scope>
    <source>
        <strain evidence="8 9">AP64</strain>
    </source>
</reference>
<dbReference type="Pfam" id="PF08482">
    <property type="entry name" value="HrpB_C"/>
    <property type="match status" value="1"/>
</dbReference>
<evidence type="ECO:0000256" key="3">
    <source>
        <dbReference type="ARBA" id="ARBA00022806"/>
    </source>
</evidence>
<protein>
    <recommendedName>
        <fullName evidence="10">ATP-dependent helicase HrpB</fullName>
    </recommendedName>
</protein>
<keyword evidence="9" id="KW-1185">Reference proteome</keyword>
<dbReference type="InterPro" id="IPR048333">
    <property type="entry name" value="HA2_WH"/>
</dbReference>
<dbReference type="Gene3D" id="1.20.120.1080">
    <property type="match status" value="1"/>
</dbReference>
<dbReference type="GO" id="GO:0016787">
    <property type="term" value="F:hydrolase activity"/>
    <property type="evidence" value="ECO:0007669"/>
    <property type="project" value="UniProtKB-KW"/>
</dbReference>
<dbReference type="InterPro" id="IPR010225">
    <property type="entry name" value="HrpB"/>
</dbReference>
<dbReference type="GO" id="GO:0003676">
    <property type="term" value="F:nucleic acid binding"/>
    <property type="evidence" value="ECO:0007669"/>
    <property type="project" value="InterPro"/>
</dbReference>
<reference evidence="8 9" key="2">
    <citation type="journal article" date="2016" name="Environ. Microbiol. Rep.">
        <title>Metagenomic evidence for the presence of phototrophic Gemmatimonadetes bacteria in diverse environments.</title>
        <authorList>
            <person name="Zeng Y."/>
            <person name="Baumbach J."/>
            <person name="Barbosa E.G."/>
            <person name="Azevedo V."/>
            <person name="Zhang C."/>
            <person name="Koblizek M."/>
        </authorList>
    </citation>
    <scope>NUCLEOTIDE SEQUENCE [LARGE SCALE GENOMIC DNA]</scope>
    <source>
        <strain evidence="8 9">AP64</strain>
    </source>
</reference>
<dbReference type="FunFam" id="3.40.50.300:FF:002125">
    <property type="entry name" value="ATP-dependent helicase HrpB"/>
    <property type="match status" value="1"/>
</dbReference>
<dbReference type="InterPro" id="IPR049614">
    <property type="entry name" value="HrpB_DEXH"/>
</dbReference>
<keyword evidence="2" id="KW-0378">Hydrolase</keyword>
<dbReference type="InterPro" id="IPR007502">
    <property type="entry name" value="Helicase-assoc_dom"/>
</dbReference>
<dbReference type="EMBL" id="CP011454">
    <property type="protein sequence ID" value="AMW06236.1"/>
    <property type="molecule type" value="Genomic_DNA"/>
</dbReference>
<dbReference type="SMART" id="SM00847">
    <property type="entry name" value="HA2"/>
    <property type="match status" value="1"/>
</dbReference>
<dbReference type="NCBIfam" id="TIGR01970">
    <property type="entry name" value="DEAH_box_HrpB"/>
    <property type="match status" value="1"/>
</dbReference>
<accession>A0A143BMC8</accession>
<keyword evidence="4" id="KW-0067">ATP-binding</keyword>
<name>A0A143BMC8_9BACT</name>
<dbReference type="STRING" id="1379270.GEMMAAP_18510"/>
<dbReference type="InterPro" id="IPR013689">
    <property type="entry name" value="RNA_helicase_ATP-dep_HrpB_C"/>
</dbReference>
<feature type="domain" description="Helicase ATP-binding" evidence="6">
    <location>
        <begin position="13"/>
        <end position="176"/>
    </location>
</feature>
<evidence type="ECO:0000256" key="4">
    <source>
        <dbReference type="ARBA" id="ARBA00022840"/>
    </source>
</evidence>
<feature type="region of interest" description="Disordered" evidence="5">
    <location>
        <begin position="821"/>
        <end position="843"/>
    </location>
</feature>
<dbReference type="InterPro" id="IPR011545">
    <property type="entry name" value="DEAD/DEAH_box_helicase_dom"/>
</dbReference>
<dbReference type="Gene3D" id="3.40.50.300">
    <property type="entry name" value="P-loop containing nucleotide triphosphate hydrolases"/>
    <property type="match status" value="2"/>
</dbReference>
<dbReference type="eggNOG" id="COG1643">
    <property type="taxonomic scope" value="Bacteria"/>
</dbReference>
<keyword evidence="1" id="KW-0547">Nucleotide-binding</keyword>
<dbReference type="InterPro" id="IPR014001">
    <property type="entry name" value="Helicase_ATP-bd"/>
</dbReference>
<dbReference type="PROSITE" id="PS51192">
    <property type="entry name" value="HELICASE_ATP_BIND_1"/>
    <property type="match status" value="1"/>
</dbReference>
<dbReference type="KEGG" id="gph:GEMMAAP_18510"/>
<dbReference type="SMART" id="SM00487">
    <property type="entry name" value="DEXDc"/>
    <property type="match status" value="1"/>
</dbReference>
<dbReference type="SMART" id="SM00490">
    <property type="entry name" value="HELICc"/>
    <property type="match status" value="1"/>
</dbReference>
<dbReference type="Pfam" id="PF00270">
    <property type="entry name" value="DEAD"/>
    <property type="match status" value="1"/>
</dbReference>
<sequence>MVLPIDDALPALREALRTCSSAVLEAPPGAGKTTRVPLALLQEPWMDGQRVVMLEPRRLAARAAAHYMAQQLGEQVGGTVGYRVRGETRVSARTRIEVVTEGVLSRLLSADATLDGYGAVLFDEYHERSLQGDLGLALVLETQQVRDDLRVLVMSATLDGDAVAELLRTEAGPAPVVRSSGRMFPIVTHHRPPRSDEKLEATVSRVVRDALTECEGDVLVFLPGMGEQRRVEERLVGSVAGNVRVHVLHGTMPLAEQDAALAAAPPGMRKVVLSTSVAETSLTVEGVRVVVDGGLSRVPRHDVTAGLTRLHTLRVSRASADQRRGRAGRVAPGVCYRLWDVHEEHGFLASSRPEIIDADLSGLALELADAGISDPTVLRWLDVPRAGPFAQARTLLLQLGALDATGRITAHGRRMAALPLAPRLAHLVLVAAERGALSMGAAIAALLEERDVIRAEGFARPPADLRLRTELLQRGGDGGALGMYGARADRDGVRRVKQSAIDIERRVAGAGVQAAAGREPTDDVGALLALAFPDRVAQRRAGSEGRYLLRNGSGAALVKGDSLYDEPYLAVAELEGQPPEYRIVRGAPLSLEDIRTDFGEQIVRADVVEWDERTRSVKAVQRVSLGAITLEEKPQRTPDAESVRAALCAQLVRLGADTWPWREGALHLRERLAFLHAQDASWPNVSSEALVATLPEWLAPYLDGVRTWAQLEQVDWHEALLSLVPWNQRAALDRLAPTHMEVPSGSRITLDYTDPTAPVLAVKLQEVFGWTSTPMLFDGRVPLTLHLLSPAQRPVQVTRDLAGFWKSSYFEVRKELRGRYPRHPWPDDPLTATATRRAKPRGT</sequence>
<evidence type="ECO:0000256" key="1">
    <source>
        <dbReference type="ARBA" id="ARBA00022741"/>
    </source>
</evidence>
<dbReference type="CDD" id="cd18791">
    <property type="entry name" value="SF2_C_RHA"/>
    <property type="match status" value="1"/>
</dbReference>
<evidence type="ECO:0000259" key="7">
    <source>
        <dbReference type="PROSITE" id="PS51194"/>
    </source>
</evidence>
<dbReference type="AlphaFoldDB" id="A0A143BMC8"/>
<dbReference type="PIRSF" id="PIRSF005496">
    <property type="entry name" value="ATP_hel_hrpB"/>
    <property type="match status" value="1"/>
</dbReference>
<feature type="domain" description="Helicase C-terminal" evidence="7">
    <location>
        <begin position="206"/>
        <end position="371"/>
    </location>
</feature>
<dbReference type="PANTHER" id="PTHR43519">
    <property type="entry name" value="ATP-DEPENDENT RNA HELICASE HRPB"/>
    <property type="match status" value="1"/>
</dbReference>
<evidence type="ECO:0000259" key="6">
    <source>
        <dbReference type="PROSITE" id="PS51192"/>
    </source>
</evidence>
<dbReference type="GO" id="GO:0004386">
    <property type="term" value="F:helicase activity"/>
    <property type="evidence" value="ECO:0007669"/>
    <property type="project" value="UniProtKB-KW"/>
</dbReference>
<evidence type="ECO:0000256" key="2">
    <source>
        <dbReference type="ARBA" id="ARBA00022801"/>
    </source>
</evidence>
<dbReference type="InterPro" id="IPR027417">
    <property type="entry name" value="P-loop_NTPase"/>
</dbReference>
<evidence type="ECO:0000313" key="9">
    <source>
        <dbReference type="Proteomes" id="UP000076404"/>
    </source>
</evidence>
<evidence type="ECO:0008006" key="10">
    <source>
        <dbReference type="Google" id="ProtNLM"/>
    </source>
</evidence>
<dbReference type="Proteomes" id="UP000076404">
    <property type="component" value="Chromosome"/>
</dbReference>
<dbReference type="PROSITE" id="PS51194">
    <property type="entry name" value="HELICASE_CTER"/>
    <property type="match status" value="1"/>
</dbReference>
<organism evidence="8 9">
    <name type="scientific">Gemmatimonas phototrophica</name>
    <dbReference type="NCBI Taxonomy" id="1379270"/>
    <lineage>
        <taxon>Bacteria</taxon>
        <taxon>Pseudomonadati</taxon>
        <taxon>Gemmatimonadota</taxon>
        <taxon>Gemmatimonadia</taxon>
        <taxon>Gemmatimonadales</taxon>
        <taxon>Gemmatimonadaceae</taxon>
        <taxon>Gemmatimonas</taxon>
    </lineage>
</organism>
<dbReference type="GO" id="GO:0005524">
    <property type="term" value="F:ATP binding"/>
    <property type="evidence" value="ECO:0007669"/>
    <property type="project" value="UniProtKB-KW"/>
</dbReference>
<evidence type="ECO:0000313" key="8">
    <source>
        <dbReference type="EMBL" id="AMW06236.1"/>
    </source>
</evidence>
<keyword evidence="3" id="KW-0347">Helicase</keyword>
<gene>
    <name evidence="8" type="ORF">GEMMAAP_18510</name>
</gene>
<dbReference type="RefSeq" id="WP_026850924.1">
    <property type="nucleotide sequence ID" value="NZ_CP011454.1"/>
</dbReference>